<dbReference type="GeneID" id="13828252"/>
<dbReference type="RefSeq" id="YP_006908960.1">
    <property type="nucleotide sequence ID" value="NC_018859.1"/>
</dbReference>
<evidence type="ECO:0000313" key="1">
    <source>
        <dbReference type="EMBL" id="AFR52142.1"/>
    </source>
</evidence>
<proteinExistence type="predicted"/>
<accession>J9RW27</accession>
<dbReference type="KEGG" id="vg:13828252"/>
<dbReference type="Proteomes" id="UP000007331">
    <property type="component" value="Segment"/>
</dbReference>
<dbReference type="OrthoDB" id="27294at10239"/>
<evidence type="ECO:0000313" key="2">
    <source>
        <dbReference type="Proteomes" id="UP000007331"/>
    </source>
</evidence>
<protein>
    <submittedName>
        <fullName evidence="1">Uncharacterized protein</fullName>
    </submittedName>
</protein>
<name>J9RW27_9CAUD</name>
<organism evidence="1 2">
    <name type="scientific">Escherichia phage ECBP2</name>
    <dbReference type="NCBI Taxonomy" id="1604355"/>
    <lineage>
        <taxon>Viruses</taxon>
        <taxon>Duplodnaviria</taxon>
        <taxon>Heunggongvirae</taxon>
        <taxon>Uroviricota</taxon>
        <taxon>Caudoviricetes</taxon>
        <taxon>Mktvariviridae</taxon>
        <taxon>Gordonclarkvirinae</taxon>
        <taxon>Suseptimavirus</taxon>
        <taxon>Suseptimavirus ECBP2</taxon>
    </lineage>
</organism>
<dbReference type="EMBL" id="JX415536">
    <property type="protein sequence ID" value="AFR52142.1"/>
    <property type="molecule type" value="Genomic_DNA"/>
</dbReference>
<sequence>MKIDIDKKQSVTTLGDVKPGDVFQFDRTGSSYYMRTACGGEVTAYFVNLSTGKVIGEMKTAAVKLVPNVRLTNK</sequence>
<keyword evidence="2" id="KW-1185">Reference proteome</keyword>
<gene>
    <name evidence="1" type="ORF">ECBP2_0109</name>
</gene>
<reference evidence="1 2" key="1">
    <citation type="journal article" date="2012" name="J. Virol.">
        <title>Complete Genome Sequence of the Bacteriophages ECBP1 and ECBP2 Isolated from Two Different Escherichia coli Strains.</title>
        <authorList>
            <person name="Nho S.W."/>
            <person name="Ha M.A."/>
            <person name="Kim K.S."/>
            <person name="Kim T.H."/>
            <person name="Jang H.B."/>
            <person name="Cha I.S."/>
            <person name="Park S.B."/>
            <person name="Kim Y.K."/>
            <person name="Jung T.S."/>
        </authorList>
    </citation>
    <scope>NUCLEOTIDE SEQUENCE [LARGE SCALE GENOMIC DNA]</scope>
</reference>